<feature type="compositionally biased region" description="Polar residues" evidence="1">
    <location>
        <begin position="56"/>
        <end position="76"/>
    </location>
</feature>
<reference evidence="2" key="1">
    <citation type="journal article" date="2020" name="Cell">
        <title>Large-Scale Comparative Analyses of Tick Genomes Elucidate Their Genetic Diversity and Vector Capacities.</title>
        <authorList>
            <consortium name="Tick Genome and Microbiome Consortium (TIGMIC)"/>
            <person name="Jia N."/>
            <person name="Wang J."/>
            <person name="Shi W."/>
            <person name="Du L."/>
            <person name="Sun Y."/>
            <person name="Zhan W."/>
            <person name="Jiang J.F."/>
            <person name="Wang Q."/>
            <person name="Zhang B."/>
            <person name="Ji P."/>
            <person name="Bell-Sakyi L."/>
            <person name="Cui X.M."/>
            <person name="Yuan T.T."/>
            <person name="Jiang B.G."/>
            <person name="Yang W.F."/>
            <person name="Lam T.T."/>
            <person name="Chang Q.C."/>
            <person name="Ding S.J."/>
            <person name="Wang X.J."/>
            <person name="Zhu J.G."/>
            <person name="Ruan X.D."/>
            <person name="Zhao L."/>
            <person name="Wei J.T."/>
            <person name="Ye R.Z."/>
            <person name="Que T.C."/>
            <person name="Du C.H."/>
            <person name="Zhou Y.H."/>
            <person name="Cheng J.X."/>
            <person name="Dai P.F."/>
            <person name="Guo W.B."/>
            <person name="Han X.H."/>
            <person name="Huang E.J."/>
            <person name="Li L.F."/>
            <person name="Wei W."/>
            <person name="Gao Y.C."/>
            <person name="Liu J.Z."/>
            <person name="Shao H.Z."/>
            <person name="Wang X."/>
            <person name="Wang C.C."/>
            <person name="Yang T.C."/>
            <person name="Huo Q.B."/>
            <person name="Li W."/>
            <person name="Chen H.Y."/>
            <person name="Chen S.E."/>
            <person name="Zhou L.G."/>
            <person name="Ni X.B."/>
            <person name="Tian J.H."/>
            <person name="Sheng Y."/>
            <person name="Liu T."/>
            <person name="Pan Y.S."/>
            <person name="Xia L.Y."/>
            <person name="Li J."/>
            <person name="Zhao F."/>
            <person name="Cao W.C."/>
        </authorList>
    </citation>
    <scope>NUCLEOTIDE SEQUENCE</scope>
    <source>
        <strain evidence="2">Rmic-2018</strain>
    </source>
</reference>
<feature type="region of interest" description="Disordered" evidence="1">
    <location>
        <begin position="19"/>
        <end position="98"/>
    </location>
</feature>
<name>A0A9J6D6U5_RHIMP</name>
<sequence>MAGLSSPTFPVRYPSARLQTSKFGKQRRDCFHSLPSVGPAQWRSSQERLPDAEDGSTGSANTKPRQHRNALSSGSDSGKLHDLELRHPRSQRQTVNGERKLVRLPLSWPLRSTAEAMAKTFSSPSGASSGEPLGPGHSAAVGARRTADTVRQPEAQSTVVKTSEPGGIPSSCATGDLYTHHHHSRGGTKPEHFATIARKKRGVEAEDDVRRSFRVTKRARETRRCSLDRQRSHPLAYTCRGRAQPAEDLA</sequence>
<feature type="region of interest" description="Disordered" evidence="1">
    <location>
        <begin position="119"/>
        <end position="169"/>
    </location>
</feature>
<organism evidence="2 3">
    <name type="scientific">Rhipicephalus microplus</name>
    <name type="common">Cattle tick</name>
    <name type="synonym">Boophilus microplus</name>
    <dbReference type="NCBI Taxonomy" id="6941"/>
    <lineage>
        <taxon>Eukaryota</taxon>
        <taxon>Metazoa</taxon>
        <taxon>Ecdysozoa</taxon>
        <taxon>Arthropoda</taxon>
        <taxon>Chelicerata</taxon>
        <taxon>Arachnida</taxon>
        <taxon>Acari</taxon>
        <taxon>Parasitiformes</taxon>
        <taxon>Ixodida</taxon>
        <taxon>Ixodoidea</taxon>
        <taxon>Ixodidae</taxon>
        <taxon>Rhipicephalinae</taxon>
        <taxon>Rhipicephalus</taxon>
        <taxon>Boophilus</taxon>
    </lineage>
</organism>
<dbReference type="AlphaFoldDB" id="A0A9J6D6U5"/>
<evidence type="ECO:0000313" key="2">
    <source>
        <dbReference type="EMBL" id="KAH8009762.1"/>
    </source>
</evidence>
<evidence type="ECO:0000313" key="3">
    <source>
        <dbReference type="Proteomes" id="UP000821866"/>
    </source>
</evidence>
<feature type="compositionally biased region" description="Basic and acidic residues" evidence="1">
    <location>
        <begin position="78"/>
        <end position="87"/>
    </location>
</feature>
<proteinExistence type="predicted"/>
<protein>
    <submittedName>
        <fullName evidence="2">Uncharacterized protein</fullName>
    </submittedName>
</protein>
<dbReference type="Proteomes" id="UP000821866">
    <property type="component" value="Chromosome 9"/>
</dbReference>
<reference evidence="2" key="2">
    <citation type="submission" date="2021-09" db="EMBL/GenBank/DDBJ databases">
        <authorList>
            <person name="Jia N."/>
            <person name="Wang J."/>
            <person name="Shi W."/>
            <person name="Du L."/>
            <person name="Sun Y."/>
            <person name="Zhan W."/>
            <person name="Jiang J."/>
            <person name="Wang Q."/>
            <person name="Zhang B."/>
            <person name="Ji P."/>
            <person name="Sakyi L.B."/>
            <person name="Cui X."/>
            <person name="Yuan T."/>
            <person name="Jiang B."/>
            <person name="Yang W."/>
            <person name="Lam T.T.-Y."/>
            <person name="Chang Q."/>
            <person name="Ding S."/>
            <person name="Wang X."/>
            <person name="Zhu J."/>
            <person name="Ruan X."/>
            <person name="Zhao L."/>
            <person name="Wei J."/>
            <person name="Que T."/>
            <person name="Du C."/>
            <person name="Cheng J."/>
            <person name="Dai P."/>
            <person name="Han X."/>
            <person name="Huang E."/>
            <person name="Gao Y."/>
            <person name="Liu J."/>
            <person name="Shao H."/>
            <person name="Ye R."/>
            <person name="Li L."/>
            <person name="Wei W."/>
            <person name="Wang X."/>
            <person name="Wang C."/>
            <person name="Huo Q."/>
            <person name="Li W."/>
            <person name="Guo W."/>
            <person name="Chen H."/>
            <person name="Chen S."/>
            <person name="Zhou L."/>
            <person name="Zhou L."/>
            <person name="Ni X."/>
            <person name="Tian J."/>
            <person name="Zhou Y."/>
            <person name="Sheng Y."/>
            <person name="Liu T."/>
            <person name="Pan Y."/>
            <person name="Xia L."/>
            <person name="Li J."/>
            <person name="Zhao F."/>
            <person name="Cao W."/>
        </authorList>
    </citation>
    <scope>NUCLEOTIDE SEQUENCE</scope>
    <source>
        <strain evidence="2">Rmic-2018</strain>
        <tissue evidence="2">Larvae</tissue>
    </source>
</reference>
<evidence type="ECO:0000256" key="1">
    <source>
        <dbReference type="SAM" id="MobiDB-lite"/>
    </source>
</evidence>
<comment type="caution">
    <text evidence="2">The sequence shown here is derived from an EMBL/GenBank/DDBJ whole genome shotgun (WGS) entry which is preliminary data.</text>
</comment>
<dbReference type="EMBL" id="JABSTU010000011">
    <property type="protein sequence ID" value="KAH8009762.1"/>
    <property type="molecule type" value="Genomic_DNA"/>
</dbReference>
<accession>A0A9J6D6U5</accession>
<gene>
    <name evidence="2" type="ORF">HPB51_019077</name>
</gene>
<keyword evidence="3" id="KW-1185">Reference proteome</keyword>